<name>A0A3E2ND85_9FIRM</name>
<dbReference type="SUPFAM" id="SSF46785">
    <property type="entry name" value="Winged helix' DNA-binding domain"/>
    <property type="match status" value="1"/>
</dbReference>
<dbReference type="InterPro" id="IPR012318">
    <property type="entry name" value="HTH_CRP"/>
</dbReference>
<proteinExistence type="predicted"/>
<evidence type="ECO:0000256" key="3">
    <source>
        <dbReference type="ARBA" id="ARBA00023163"/>
    </source>
</evidence>
<dbReference type="InterPro" id="IPR014710">
    <property type="entry name" value="RmlC-like_jellyroll"/>
</dbReference>
<dbReference type="InterPro" id="IPR018490">
    <property type="entry name" value="cNMP-bd_dom_sf"/>
</dbReference>
<dbReference type="SMART" id="SM00100">
    <property type="entry name" value="cNMP"/>
    <property type="match status" value="1"/>
</dbReference>
<dbReference type="Proteomes" id="UP000260680">
    <property type="component" value="Unassembled WGS sequence"/>
</dbReference>
<keyword evidence="3" id="KW-0804">Transcription</keyword>
<dbReference type="AlphaFoldDB" id="A0A3E2ND85"/>
<sequence>MKMNITEQRIKRLLFQFHLSDMDIGSSAILRFAPGETVLQEGREMEYLLLVVSGKAKVCSASANGKALLLCHYISEGIIGDVELMTGSRIASATISAMTEFICIGLSYKKYEEELKGNLLFINEIGRELALKLLGSSKKSVITALHTCEERLCAYILFAEQEGLYLETLADTAKSIGASYRQTFRIINALCRDGVIKKEGRIYRIVDRGELLSRTPELYLE</sequence>
<evidence type="ECO:0000313" key="7">
    <source>
        <dbReference type="Proteomes" id="UP000260680"/>
    </source>
</evidence>
<dbReference type="EMBL" id="QOHO01000029">
    <property type="protein sequence ID" value="RFZ78989.1"/>
    <property type="molecule type" value="Genomic_DNA"/>
</dbReference>
<evidence type="ECO:0000259" key="4">
    <source>
        <dbReference type="PROSITE" id="PS50042"/>
    </source>
</evidence>
<keyword evidence="1" id="KW-0805">Transcription regulation</keyword>
<dbReference type="InterPro" id="IPR036390">
    <property type="entry name" value="WH_DNA-bd_sf"/>
</dbReference>
<feature type="domain" description="Cyclic nucleotide-binding" evidence="4">
    <location>
        <begin position="32"/>
        <end position="115"/>
    </location>
</feature>
<protein>
    <submittedName>
        <fullName evidence="6">Crp/Fnr family transcriptional regulator</fullName>
    </submittedName>
</protein>
<comment type="caution">
    <text evidence="6">The sequence shown here is derived from an EMBL/GenBank/DDBJ whole genome shotgun (WGS) entry which is preliminary data.</text>
</comment>
<evidence type="ECO:0000313" key="6">
    <source>
        <dbReference type="EMBL" id="RFZ78989.1"/>
    </source>
</evidence>
<reference evidence="6 7" key="1">
    <citation type="submission" date="2018-07" db="EMBL/GenBank/DDBJ databases">
        <title>New species, Clostridium PI-S10-A1B.</title>
        <authorList>
            <person name="Krishna G."/>
            <person name="Summeta K."/>
            <person name="Shikha S."/>
            <person name="Prabhu P.B."/>
            <person name="Suresh K."/>
        </authorList>
    </citation>
    <scope>NUCLEOTIDE SEQUENCE [LARGE SCALE GENOMIC DNA]</scope>
    <source>
        <strain evidence="6 7">PI-S10-A1B</strain>
    </source>
</reference>
<feature type="domain" description="HTH crp-type" evidence="5">
    <location>
        <begin position="146"/>
        <end position="209"/>
    </location>
</feature>
<evidence type="ECO:0000256" key="1">
    <source>
        <dbReference type="ARBA" id="ARBA00023015"/>
    </source>
</evidence>
<dbReference type="GO" id="GO:0006355">
    <property type="term" value="P:regulation of DNA-templated transcription"/>
    <property type="evidence" value="ECO:0007669"/>
    <property type="project" value="InterPro"/>
</dbReference>
<dbReference type="Pfam" id="PF00027">
    <property type="entry name" value="cNMP_binding"/>
    <property type="match status" value="1"/>
</dbReference>
<dbReference type="GO" id="GO:0003677">
    <property type="term" value="F:DNA binding"/>
    <property type="evidence" value="ECO:0007669"/>
    <property type="project" value="UniProtKB-KW"/>
</dbReference>
<accession>A0A3E2ND85</accession>
<dbReference type="CDD" id="cd00038">
    <property type="entry name" value="CAP_ED"/>
    <property type="match status" value="1"/>
</dbReference>
<evidence type="ECO:0000256" key="2">
    <source>
        <dbReference type="ARBA" id="ARBA00023125"/>
    </source>
</evidence>
<dbReference type="OrthoDB" id="581021at2"/>
<dbReference type="InterPro" id="IPR000595">
    <property type="entry name" value="cNMP-bd_dom"/>
</dbReference>
<evidence type="ECO:0000259" key="5">
    <source>
        <dbReference type="PROSITE" id="PS51063"/>
    </source>
</evidence>
<dbReference type="Gene3D" id="2.60.120.10">
    <property type="entry name" value="Jelly Rolls"/>
    <property type="match status" value="1"/>
</dbReference>
<gene>
    <name evidence="6" type="ORF">DS742_10330</name>
</gene>
<organism evidence="6 7">
    <name type="scientific">Lacrimispora amygdalina</name>
    <dbReference type="NCBI Taxonomy" id="253257"/>
    <lineage>
        <taxon>Bacteria</taxon>
        <taxon>Bacillati</taxon>
        <taxon>Bacillota</taxon>
        <taxon>Clostridia</taxon>
        <taxon>Lachnospirales</taxon>
        <taxon>Lachnospiraceae</taxon>
        <taxon>Lacrimispora</taxon>
    </lineage>
</organism>
<dbReference type="SUPFAM" id="SSF51206">
    <property type="entry name" value="cAMP-binding domain-like"/>
    <property type="match status" value="1"/>
</dbReference>
<dbReference type="PROSITE" id="PS51063">
    <property type="entry name" value="HTH_CRP_2"/>
    <property type="match status" value="1"/>
</dbReference>
<keyword evidence="2" id="KW-0238">DNA-binding</keyword>
<dbReference type="PROSITE" id="PS50042">
    <property type="entry name" value="CNMP_BINDING_3"/>
    <property type="match status" value="1"/>
</dbReference>